<organism evidence="5 6">
    <name type="scientific">Microbotryum saponariae</name>
    <dbReference type="NCBI Taxonomy" id="289078"/>
    <lineage>
        <taxon>Eukaryota</taxon>
        <taxon>Fungi</taxon>
        <taxon>Dikarya</taxon>
        <taxon>Basidiomycota</taxon>
        <taxon>Pucciniomycotina</taxon>
        <taxon>Microbotryomycetes</taxon>
        <taxon>Microbotryales</taxon>
        <taxon>Microbotryaceae</taxon>
        <taxon>Microbotryum</taxon>
    </lineage>
</organism>
<feature type="domain" description="Vid27 PH-like" evidence="3">
    <location>
        <begin position="302"/>
        <end position="358"/>
    </location>
</feature>
<dbReference type="InterPro" id="IPR040458">
    <property type="entry name" value="Vid27"/>
</dbReference>
<feature type="domain" description="Vacuolar import/degradation Vid27 C-terminal" evidence="2">
    <location>
        <begin position="516"/>
        <end position="872"/>
    </location>
</feature>
<dbReference type="Pfam" id="PF17748">
    <property type="entry name" value="VID27_N"/>
    <property type="match status" value="1"/>
</dbReference>
<keyword evidence="6" id="KW-1185">Reference proteome</keyword>
<dbReference type="EMBL" id="FMWP01000018">
    <property type="protein sequence ID" value="SCZ92700.1"/>
    <property type="molecule type" value="Genomic_DNA"/>
</dbReference>
<reference evidence="6" key="1">
    <citation type="submission" date="2016-10" db="EMBL/GenBank/DDBJ databases">
        <authorList>
            <person name="Jeantristanb JTB J.-T."/>
            <person name="Ricardo R."/>
        </authorList>
    </citation>
    <scope>NUCLEOTIDE SEQUENCE [LARGE SCALE GENOMIC DNA]</scope>
</reference>
<dbReference type="Pfam" id="PF17747">
    <property type="entry name" value="VID27_PH"/>
    <property type="match status" value="1"/>
</dbReference>
<dbReference type="AlphaFoldDB" id="A0A2X0NKI1"/>
<evidence type="ECO:0000259" key="2">
    <source>
        <dbReference type="Pfam" id="PF08553"/>
    </source>
</evidence>
<evidence type="ECO:0000259" key="3">
    <source>
        <dbReference type="Pfam" id="PF17747"/>
    </source>
</evidence>
<accession>A0A2X0NKI1</accession>
<proteinExistence type="predicted"/>
<feature type="compositionally biased region" description="Basic and acidic residues" evidence="1">
    <location>
        <begin position="505"/>
        <end position="514"/>
    </location>
</feature>
<dbReference type="PANTHER" id="PTHR31913:SF0">
    <property type="entry name" value="VACUOLAR IMPORT AND DEGRADATION PROTEIN 27"/>
    <property type="match status" value="1"/>
</dbReference>
<dbReference type="Pfam" id="PF08553">
    <property type="entry name" value="VID27"/>
    <property type="match status" value="1"/>
</dbReference>
<evidence type="ECO:0000256" key="1">
    <source>
        <dbReference type="SAM" id="MobiDB-lite"/>
    </source>
</evidence>
<name>A0A2X0NKI1_9BASI</name>
<dbReference type="PANTHER" id="PTHR31913">
    <property type="entry name" value="VACUOLAR IMPORT AND DEGRADATION PROTEIN 27"/>
    <property type="match status" value="1"/>
</dbReference>
<dbReference type="InterPro" id="IPR040979">
    <property type="entry name" value="Vid27_N"/>
</dbReference>
<protein>
    <submittedName>
        <fullName evidence="5">BZ3500_MvSof-1268-A1-R1_Chr5-2g08118 protein</fullName>
    </submittedName>
</protein>
<dbReference type="GO" id="GO:0005737">
    <property type="term" value="C:cytoplasm"/>
    <property type="evidence" value="ECO:0007669"/>
    <property type="project" value="TreeGrafter"/>
</dbReference>
<sequence length="878" mass="97649">MFLVNRLLGTNKPNVGAEELTVIDQGRLYLVRPDSLKAGRECIFIDASISIRRTTYEHTYQLVVTRTFQEGEEQLLEEDAENSDERAFLIDENLFLSVGPTLDPSAASPPPSSIAWADPEGDGPEDEFEFVLAPAPDITAQVHEFERLVWRCLWEDKTNRSWPTDAREVAMIEENELHQFMIERTAPQALSASTKQPLFRAATLESDSDAEDFRPPPPSARKLTAADLDDSDDERNQLAATLMKKATLTPSSTAKGKAKATSAPASAAPTPSRTKSKAKEPIETVTEQPPKRSTPGGVVKQALVSVEGDLYLYDRATGMFMMQEPLVQASIHRTMEAYWLIVEGKTGPWVSQGIDSETTFSEVSPFPNWTRIVSAEVNWANVEHGGGNEPQAEKSMVFNYRSEPEDGLDESSQVYTWLVRFPTSKPFEIIQQAVTTALFEDKFGSGTWQKLKEDEQAYQRRAYIDDAEMFDAVEEEEEGQGQSQEEVDELDEEEEEGEEGEDDDERPKFGEGTRTKNSQLAVGYKDSLSFVVQGDMIGVFKQQRDGGKKLKFVTSIVNISTPNGKKAFTPQKVMLHNQDTSMILQNPLAPGSLYRLDLTTGQVVDEYNVSDEVQVKSFLPDSKFAQTTQQQTFIGLSHNGVFRIDPRLSGSKLVNEEFKQYVTKNDFSVATTTESGRLAVASNKGDIRLFDKLGKNAKTALPALGDPILGIDVTADGRWVLATCRTYLLLIDTQIPEGAGRYGGSSGFDRSFPAGQKPMPKRLQLKPEHVAYMQEQSREGVSFTPAKFNAGLGADERTIVTSTGPYIVAWNFRQVKQGNVANYTLRRFSDTIVADSFKFGGDREIIAMLPNDVFVEDKKKLKAPNRDSISSVVKSYYD</sequence>
<dbReference type="STRING" id="289078.A0A2X0NKI1"/>
<dbReference type="OrthoDB" id="10251113at2759"/>
<feature type="compositionally biased region" description="Acidic residues" evidence="1">
    <location>
        <begin position="473"/>
        <end position="504"/>
    </location>
</feature>
<evidence type="ECO:0000259" key="4">
    <source>
        <dbReference type="Pfam" id="PF17748"/>
    </source>
</evidence>
<dbReference type="InterPro" id="IPR013863">
    <property type="entry name" value="VID27_C"/>
</dbReference>
<dbReference type="SUPFAM" id="SSF50969">
    <property type="entry name" value="YVTN repeat-like/Quinoprotein amine dehydrogenase"/>
    <property type="match status" value="1"/>
</dbReference>
<feature type="domain" description="Vid27 N-terminal" evidence="4">
    <location>
        <begin position="1"/>
        <end position="163"/>
    </location>
</feature>
<dbReference type="Proteomes" id="UP000249723">
    <property type="component" value="Unassembled WGS sequence"/>
</dbReference>
<feature type="region of interest" description="Disordered" evidence="1">
    <location>
        <begin position="473"/>
        <end position="515"/>
    </location>
</feature>
<evidence type="ECO:0000313" key="5">
    <source>
        <dbReference type="EMBL" id="SCZ92700.1"/>
    </source>
</evidence>
<dbReference type="GO" id="GO:0005634">
    <property type="term" value="C:nucleus"/>
    <property type="evidence" value="ECO:0007669"/>
    <property type="project" value="TreeGrafter"/>
</dbReference>
<feature type="region of interest" description="Disordered" evidence="1">
    <location>
        <begin position="204"/>
        <end position="296"/>
    </location>
</feature>
<feature type="region of interest" description="Disordered" evidence="1">
    <location>
        <begin position="101"/>
        <end position="126"/>
    </location>
</feature>
<dbReference type="InterPro" id="IPR040768">
    <property type="entry name" value="Vid27_PH"/>
</dbReference>
<feature type="compositionally biased region" description="Low complexity" evidence="1">
    <location>
        <begin position="249"/>
        <end position="273"/>
    </location>
</feature>
<gene>
    <name evidence="5" type="ORF">BZ3500_MVSOF-1268-A1-R1_CHR5-2G08118</name>
</gene>
<evidence type="ECO:0000313" key="6">
    <source>
        <dbReference type="Proteomes" id="UP000249723"/>
    </source>
</evidence>
<dbReference type="InterPro" id="IPR011044">
    <property type="entry name" value="Quino_amine_DH_bsu"/>
</dbReference>